<reference evidence="9 10" key="1">
    <citation type="journal article" date="2009" name="Stand. Genomic Sci.">
        <title>Complete genome sequence of Jonesia denitrificans type strain (Prevot 55134).</title>
        <authorList>
            <person name="Pukall R."/>
            <person name="Gehrich-Schroter G."/>
            <person name="Lapidus A."/>
            <person name="Nolan M."/>
            <person name="Glavina Del Rio T."/>
            <person name="Lucas S."/>
            <person name="Chen F."/>
            <person name="Tice H."/>
            <person name="Pitluck S."/>
            <person name="Cheng J.F."/>
            <person name="Copeland A."/>
            <person name="Saunders E."/>
            <person name="Brettin T."/>
            <person name="Detter J.C."/>
            <person name="Bruce D."/>
            <person name="Goodwin L."/>
            <person name="Pati A."/>
            <person name="Ivanova N."/>
            <person name="Mavromatis K."/>
            <person name="Ovchinnikova G."/>
            <person name="Chen A."/>
            <person name="Palaniappan K."/>
            <person name="Land M."/>
            <person name="Hauser L."/>
            <person name="Chang Y.J."/>
            <person name="Jeffries C.D."/>
            <person name="Chain P."/>
            <person name="Goker M."/>
            <person name="Bristow J."/>
            <person name="Eisen J.A."/>
            <person name="Markowitz V."/>
            <person name="Hugenholtz P."/>
            <person name="Kyrpides N.C."/>
            <person name="Klenk H.P."/>
            <person name="Han C."/>
        </authorList>
    </citation>
    <scope>NUCLEOTIDE SEQUENCE [LARGE SCALE GENOMIC DNA]</scope>
    <source>
        <strain evidence="10">ATCC 14870 / DSM 20603 / BCRC 15368 / CIP 55.134 / JCM 11481 / NBRC 15587 / NCTC 10816 / Prevot 55134</strain>
    </source>
</reference>
<dbReference type="InterPro" id="IPR051050">
    <property type="entry name" value="Lipid_II_flippase_MurJ/MviN"/>
</dbReference>
<dbReference type="InterPro" id="IPR004268">
    <property type="entry name" value="MurJ"/>
</dbReference>
<evidence type="ECO:0000256" key="4">
    <source>
        <dbReference type="ARBA" id="ARBA00022960"/>
    </source>
</evidence>
<dbReference type="GO" id="GO:0005886">
    <property type="term" value="C:plasma membrane"/>
    <property type="evidence" value="ECO:0007669"/>
    <property type="project" value="UniProtKB-SubCell"/>
</dbReference>
<keyword evidence="7 8" id="KW-0472">Membrane</keyword>
<feature type="transmembrane region" description="Helical" evidence="8">
    <location>
        <begin position="398"/>
        <end position="421"/>
    </location>
</feature>
<dbReference type="GO" id="GO:0015648">
    <property type="term" value="F:lipid-linked peptidoglycan transporter activity"/>
    <property type="evidence" value="ECO:0007669"/>
    <property type="project" value="TreeGrafter"/>
</dbReference>
<feature type="transmembrane region" description="Helical" evidence="8">
    <location>
        <begin position="59"/>
        <end position="81"/>
    </location>
</feature>
<dbReference type="GO" id="GO:0009252">
    <property type="term" value="P:peptidoglycan biosynthetic process"/>
    <property type="evidence" value="ECO:0007669"/>
    <property type="project" value="UniProtKB-KW"/>
</dbReference>
<feature type="transmembrane region" description="Helical" evidence="8">
    <location>
        <begin position="332"/>
        <end position="351"/>
    </location>
</feature>
<keyword evidence="4" id="KW-0133">Cell shape</keyword>
<dbReference type="HOGENOM" id="CLU_006797_2_0_11"/>
<dbReference type="eggNOG" id="COG0728">
    <property type="taxonomic scope" value="Bacteria"/>
</dbReference>
<dbReference type="KEGG" id="jde:Jden_1130"/>
<comment type="subcellular location">
    <subcellularLocation>
        <location evidence="1">Cell membrane</location>
        <topology evidence="1">Multi-pass membrane protein</topology>
    </subcellularLocation>
</comment>
<keyword evidence="5" id="KW-0573">Peptidoglycan synthesis</keyword>
<feature type="transmembrane region" description="Helical" evidence="8">
    <location>
        <begin position="427"/>
        <end position="453"/>
    </location>
</feature>
<feature type="transmembrane region" description="Helical" evidence="8">
    <location>
        <begin position="205"/>
        <end position="229"/>
    </location>
</feature>
<feature type="transmembrane region" description="Helical" evidence="8">
    <location>
        <begin position="135"/>
        <end position="157"/>
    </location>
</feature>
<evidence type="ECO:0000256" key="1">
    <source>
        <dbReference type="ARBA" id="ARBA00004651"/>
    </source>
</evidence>
<feature type="transmembrane region" description="Helical" evidence="8">
    <location>
        <begin position="93"/>
        <end position="115"/>
    </location>
</feature>
<evidence type="ECO:0000256" key="5">
    <source>
        <dbReference type="ARBA" id="ARBA00022984"/>
    </source>
</evidence>
<keyword evidence="6 8" id="KW-1133">Transmembrane helix</keyword>
<dbReference type="AlphaFoldDB" id="C7R3S9"/>
<organism evidence="9 10">
    <name type="scientific">Jonesia denitrificans (strain ATCC 14870 / DSM 20603 / BCRC 15368 / CIP 55.134 / JCM 11481 / NBRC 15587 / NCTC 10816 / Prevot 55134)</name>
    <name type="common">Listeria denitrificans</name>
    <dbReference type="NCBI Taxonomy" id="471856"/>
    <lineage>
        <taxon>Bacteria</taxon>
        <taxon>Bacillati</taxon>
        <taxon>Actinomycetota</taxon>
        <taxon>Actinomycetes</taxon>
        <taxon>Micrococcales</taxon>
        <taxon>Jonesiaceae</taxon>
        <taxon>Jonesia</taxon>
    </lineage>
</organism>
<dbReference type="Pfam" id="PF03023">
    <property type="entry name" value="MurJ"/>
    <property type="match status" value="1"/>
</dbReference>
<feature type="transmembrane region" description="Helical" evidence="8">
    <location>
        <begin position="363"/>
        <end position="386"/>
    </location>
</feature>
<accession>C7R3S9</accession>
<evidence type="ECO:0000256" key="8">
    <source>
        <dbReference type="SAM" id="Phobius"/>
    </source>
</evidence>
<feature type="transmembrane region" description="Helical" evidence="8">
    <location>
        <begin position="292"/>
        <end position="311"/>
    </location>
</feature>
<dbReference type="PRINTS" id="PR01806">
    <property type="entry name" value="VIRFACTRMVIN"/>
</dbReference>
<dbReference type="GO" id="GO:0034204">
    <property type="term" value="P:lipid translocation"/>
    <property type="evidence" value="ECO:0007669"/>
    <property type="project" value="TreeGrafter"/>
</dbReference>
<evidence type="ECO:0000256" key="3">
    <source>
        <dbReference type="ARBA" id="ARBA00022692"/>
    </source>
</evidence>
<evidence type="ECO:0000256" key="7">
    <source>
        <dbReference type="ARBA" id="ARBA00023136"/>
    </source>
</evidence>
<evidence type="ECO:0000256" key="6">
    <source>
        <dbReference type="ARBA" id="ARBA00022989"/>
    </source>
</evidence>
<evidence type="ECO:0000256" key="2">
    <source>
        <dbReference type="ARBA" id="ARBA00022475"/>
    </source>
</evidence>
<feature type="transmembrane region" description="Helical" evidence="8">
    <location>
        <begin position="250"/>
        <end position="272"/>
    </location>
</feature>
<evidence type="ECO:0000313" key="9">
    <source>
        <dbReference type="EMBL" id="ACV08786.1"/>
    </source>
</evidence>
<dbReference type="GO" id="GO:0008360">
    <property type="term" value="P:regulation of cell shape"/>
    <property type="evidence" value="ECO:0007669"/>
    <property type="project" value="UniProtKB-KW"/>
</dbReference>
<feature type="transmembrane region" description="Helical" evidence="8">
    <location>
        <begin position="164"/>
        <end position="185"/>
    </location>
</feature>
<name>C7R3S9_JONDD</name>
<keyword evidence="2" id="KW-1003">Cell membrane</keyword>
<keyword evidence="3 8" id="KW-0812">Transmembrane</keyword>
<sequence>MKGDFRSRLSTLAGAAVLISAVTLASRVLGFGRWIAQASWVGTGGVAEAYAAANLLPNVLFEVVAGGALASAVIPLLTGAVSQDRQDKVRDSASALMTWTLIVLVPLALVVVVGARPILSVASGLVGTEWEDTAVFFLRAFAAQIPLYGVGIVAGGVLQAHRRFFWPAFAPLVSSLVVMVVYFAFDRLAQGSHTDPLALSTLSLGVLAWGTTAGVAAMALTMVAPMLALGIWPRLRVSFPDGQAARARSLAGAGLGALVAQQVTTVVVMRLATTVGDPTSLNVFQYGQAVYFLPYAVLVVPLATSAFPRLSALAQSGDDVGLGLLVSSTSRLVVVICGVGAAVLVAASWAVEVFFESFTRGGVPGMGALLLSLAPSVLGLAAIYHLSRVLYARDNGRAAVIATASGWALVSLCMIAGVMLLPEARTAAQFLVIVGLSHTLGLTIAAVLLVVAVIRDCGRRALSGVGRSVAASGVGAVVGGIAGRSLSSVLLEPGASTWMAVGVGALGASVALVCVLVSVAVIDRGDVRRLIRGRGRVL</sequence>
<feature type="transmembrane region" description="Helical" evidence="8">
    <location>
        <begin position="465"/>
        <end position="486"/>
    </location>
</feature>
<proteinExistence type="predicted"/>
<gene>
    <name evidence="9" type="ordered locus">Jden_1130</name>
</gene>
<dbReference type="STRING" id="471856.Jden_1130"/>
<keyword evidence="10" id="KW-1185">Reference proteome</keyword>
<dbReference type="Proteomes" id="UP000000628">
    <property type="component" value="Chromosome"/>
</dbReference>
<dbReference type="PANTHER" id="PTHR47019:SF1">
    <property type="entry name" value="LIPID II FLIPPASE MURJ"/>
    <property type="match status" value="1"/>
</dbReference>
<dbReference type="EMBL" id="CP001706">
    <property type="protein sequence ID" value="ACV08786.1"/>
    <property type="molecule type" value="Genomic_DNA"/>
</dbReference>
<evidence type="ECO:0000313" key="10">
    <source>
        <dbReference type="Proteomes" id="UP000000628"/>
    </source>
</evidence>
<dbReference type="PANTHER" id="PTHR47019">
    <property type="entry name" value="LIPID II FLIPPASE MURJ"/>
    <property type="match status" value="1"/>
</dbReference>
<feature type="transmembrane region" description="Helical" evidence="8">
    <location>
        <begin position="498"/>
        <end position="522"/>
    </location>
</feature>
<protein>
    <submittedName>
        <fullName evidence="9">Virulence factor MVIN family protein</fullName>
    </submittedName>
</protein>